<dbReference type="EMBL" id="CADCTB010000163">
    <property type="protein sequence ID" value="CAA9260060.1"/>
    <property type="molecule type" value="Genomic_DNA"/>
</dbReference>
<dbReference type="PROSITE" id="PS50240">
    <property type="entry name" value="TRYPSIN_DOM"/>
    <property type="match status" value="1"/>
</dbReference>
<evidence type="ECO:0000256" key="1">
    <source>
        <dbReference type="SAM" id="SignalP"/>
    </source>
</evidence>
<dbReference type="InterPro" id="IPR051333">
    <property type="entry name" value="CLIP_Serine_Protease"/>
</dbReference>
<reference evidence="3" key="1">
    <citation type="submission" date="2020-02" db="EMBL/GenBank/DDBJ databases">
        <authorList>
            <person name="Meier V. D."/>
        </authorList>
    </citation>
    <scope>NUCLEOTIDE SEQUENCE</scope>
    <source>
        <strain evidence="3">AVDCRST_MAG10</strain>
    </source>
</reference>
<dbReference type="PRINTS" id="PR00722">
    <property type="entry name" value="CHYMOTRYPSIN"/>
</dbReference>
<dbReference type="SUPFAM" id="SSF50494">
    <property type="entry name" value="Trypsin-like serine proteases"/>
    <property type="match status" value="1"/>
</dbReference>
<keyword evidence="1" id="KW-0732">Signal</keyword>
<dbReference type="GO" id="GO:0004252">
    <property type="term" value="F:serine-type endopeptidase activity"/>
    <property type="evidence" value="ECO:0007669"/>
    <property type="project" value="InterPro"/>
</dbReference>
<dbReference type="InterPro" id="IPR043504">
    <property type="entry name" value="Peptidase_S1_PA_chymotrypsin"/>
</dbReference>
<organism evidence="3">
    <name type="scientific">uncultured Acidimicrobiales bacterium</name>
    <dbReference type="NCBI Taxonomy" id="310071"/>
    <lineage>
        <taxon>Bacteria</taxon>
        <taxon>Bacillati</taxon>
        <taxon>Actinomycetota</taxon>
        <taxon>Acidimicrobiia</taxon>
        <taxon>Acidimicrobiales</taxon>
        <taxon>environmental samples</taxon>
    </lineage>
</organism>
<dbReference type="AlphaFoldDB" id="A0A6J4IUQ4"/>
<evidence type="ECO:0000259" key="2">
    <source>
        <dbReference type="PROSITE" id="PS50240"/>
    </source>
</evidence>
<proteinExistence type="predicted"/>
<accession>A0A6J4IUQ4</accession>
<dbReference type="Pfam" id="PF00089">
    <property type="entry name" value="Trypsin"/>
    <property type="match status" value="1"/>
</dbReference>
<evidence type="ECO:0000313" key="3">
    <source>
        <dbReference type="EMBL" id="CAA9260060.1"/>
    </source>
</evidence>
<dbReference type="PROSITE" id="PS00134">
    <property type="entry name" value="TRYPSIN_HIS"/>
    <property type="match status" value="1"/>
</dbReference>
<dbReference type="InterPro" id="IPR018114">
    <property type="entry name" value="TRYPSIN_HIS"/>
</dbReference>
<dbReference type="GO" id="GO:0006508">
    <property type="term" value="P:proteolysis"/>
    <property type="evidence" value="ECO:0007669"/>
    <property type="project" value="InterPro"/>
</dbReference>
<dbReference type="InterPro" id="IPR009003">
    <property type="entry name" value="Peptidase_S1_PA"/>
</dbReference>
<feature type="signal peptide" evidence="1">
    <location>
        <begin position="1"/>
        <end position="24"/>
    </location>
</feature>
<dbReference type="PANTHER" id="PTHR24260:SF136">
    <property type="entry name" value="GH08193P-RELATED"/>
    <property type="match status" value="1"/>
</dbReference>
<feature type="domain" description="Peptidase S1" evidence="2">
    <location>
        <begin position="25"/>
        <end position="262"/>
    </location>
</feature>
<sequence>MRRFILLLTTLLCALGVGAPSVGAITNGEFDGTRHPAVGALVGYVPQAGTTIAYCSGTLISPTVFLTAAHCGFLPGDTVQVTFDEVYTADSTLYTGTFIAHPEYRPGTNAQGVQSNDIAVVVFSKPIRGITPAQLPTAGLLDQMKADGTLNQSTLFTSVGYGDTEYVNGPGGQTTTHPQSRNVAIGTFNSLTAAYLHLSQHANKGEGGTCSGDSGGPNFLGDTDVIASITVTGDTYCSSTNVGYRLDTQAARDFLDDYVTLP</sequence>
<dbReference type="InterPro" id="IPR001314">
    <property type="entry name" value="Peptidase_S1A"/>
</dbReference>
<protein>
    <recommendedName>
        <fullName evidence="2">Peptidase S1 domain-containing protein</fullName>
    </recommendedName>
</protein>
<dbReference type="InterPro" id="IPR001254">
    <property type="entry name" value="Trypsin_dom"/>
</dbReference>
<dbReference type="SMART" id="SM00020">
    <property type="entry name" value="Tryp_SPc"/>
    <property type="match status" value="1"/>
</dbReference>
<dbReference type="PANTHER" id="PTHR24260">
    <property type="match status" value="1"/>
</dbReference>
<feature type="chain" id="PRO_5026884209" description="Peptidase S1 domain-containing protein" evidence="1">
    <location>
        <begin position="25"/>
        <end position="262"/>
    </location>
</feature>
<dbReference type="Gene3D" id="2.40.10.10">
    <property type="entry name" value="Trypsin-like serine proteases"/>
    <property type="match status" value="1"/>
</dbReference>
<gene>
    <name evidence="3" type="ORF">AVDCRST_MAG10-2702</name>
</gene>
<name>A0A6J4IUQ4_9ACTN</name>